<dbReference type="FunFam" id="3.40.30.10:FF:000013">
    <property type="entry name" value="Blast:Protein SCO1 homolog, mitochondrial"/>
    <property type="match status" value="1"/>
</dbReference>
<keyword evidence="3" id="KW-0479">Metal-binding</keyword>
<dbReference type="InterPro" id="IPR036249">
    <property type="entry name" value="Thioredoxin-like_sf"/>
</dbReference>
<evidence type="ECO:0000259" key="6">
    <source>
        <dbReference type="PROSITE" id="PS51352"/>
    </source>
</evidence>
<dbReference type="SUPFAM" id="SSF52833">
    <property type="entry name" value="Thioredoxin-like"/>
    <property type="match status" value="1"/>
</dbReference>
<feature type="binding site" evidence="3">
    <location>
        <position position="172"/>
    </location>
    <ligand>
        <name>Cu cation</name>
        <dbReference type="ChEBI" id="CHEBI:23378"/>
    </ligand>
</feature>
<dbReference type="PANTHER" id="PTHR12151:SF25">
    <property type="entry name" value="LINALOOL DEHYDRATASE_ISOMERASE DOMAIN-CONTAINING PROTEIN"/>
    <property type="match status" value="1"/>
</dbReference>
<dbReference type="PROSITE" id="PS51352">
    <property type="entry name" value="THIOREDOXIN_2"/>
    <property type="match status" value="1"/>
</dbReference>
<keyword evidence="5" id="KW-0732">Signal</keyword>
<feature type="disulfide bond" description="Redox-active" evidence="4">
    <location>
        <begin position="79"/>
        <end position="83"/>
    </location>
</feature>
<reference evidence="7 8" key="2">
    <citation type="journal article" date="2016" name="Genome Announc.">
        <title>Complete Genome Sequence of Sphingopyxis macrogoltabida Strain 203N (NBRC 111659), a Polyethylene Glycol Degrader.</title>
        <authorList>
            <person name="Ohtsubo Y."/>
            <person name="Nonoyama S."/>
            <person name="Nagata Y."/>
            <person name="Numata M."/>
            <person name="Tsuchikane K."/>
            <person name="Hosoyama A."/>
            <person name="Yamazoe A."/>
            <person name="Tsuda M."/>
            <person name="Fujita N."/>
            <person name="Kawai F."/>
        </authorList>
    </citation>
    <scope>NUCLEOTIDE SEQUENCE [LARGE SCALE GENOMIC DNA]</scope>
    <source>
        <strain evidence="7 8">203N</strain>
    </source>
</reference>
<evidence type="ECO:0000256" key="2">
    <source>
        <dbReference type="ARBA" id="ARBA00023008"/>
    </source>
</evidence>
<feature type="domain" description="Thioredoxin" evidence="6">
    <location>
        <begin position="41"/>
        <end position="211"/>
    </location>
</feature>
<evidence type="ECO:0000313" key="7">
    <source>
        <dbReference type="EMBL" id="AMU92286.1"/>
    </source>
</evidence>
<dbReference type="InterPro" id="IPR013766">
    <property type="entry name" value="Thioredoxin_domain"/>
</dbReference>
<dbReference type="PANTHER" id="PTHR12151">
    <property type="entry name" value="ELECTRON TRANSPORT PROTIN SCO1/SENC FAMILY MEMBER"/>
    <property type="match status" value="1"/>
</dbReference>
<evidence type="ECO:0000256" key="4">
    <source>
        <dbReference type="PIRSR" id="PIRSR603782-2"/>
    </source>
</evidence>
<gene>
    <name evidence="7" type="ORF">ATM17_25040</name>
</gene>
<dbReference type="EMBL" id="CP013344">
    <property type="protein sequence ID" value="AMU92286.1"/>
    <property type="molecule type" value="Genomic_DNA"/>
</dbReference>
<evidence type="ECO:0000313" key="8">
    <source>
        <dbReference type="Proteomes" id="UP000076088"/>
    </source>
</evidence>
<comment type="similarity">
    <text evidence="1">Belongs to the SCO1/2 family.</text>
</comment>
<dbReference type="Proteomes" id="UP000076088">
    <property type="component" value="Chromosome"/>
</dbReference>
<dbReference type="AlphaFoldDB" id="A0AAC9AYB0"/>
<evidence type="ECO:0000256" key="1">
    <source>
        <dbReference type="ARBA" id="ARBA00010996"/>
    </source>
</evidence>
<accession>A0AAC9AYB0</accession>
<feature type="chain" id="PRO_5042118766" evidence="5">
    <location>
        <begin position="26"/>
        <end position="215"/>
    </location>
</feature>
<organism evidence="7 8">
    <name type="scientific">Sphingopyxis macrogoltabida</name>
    <name type="common">Sphingomonas macrogoltabidus</name>
    <dbReference type="NCBI Taxonomy" id="33050"/>
    <lineage>
        <taxon>Bacteria</taxon>
        <taxon>Pseudomonadati</taxon>
        <taxon>Pseudomonadota</taxon>
        <taxon>Alphaproteobacteria</taxon>
        <taxon>Sphingomonadales</taxon>
        <taxon>Sphingomonadaceae</taxon>
        <taxon>Sphingopyxis</taxon>
    </lineage>
</organism>
<protein>
    <submittedName>
        <fullName evidence="7">Electron transporter</fullName>
    </submittedName>
</protein>
<evidence type="ECO:0000256" key="3">
    <source>
        <dbReference type="PIRSR" id="PIRSR603782-1"/>
    </source>
</evidence>
<dbReference type="KEGG" id="smaz:LH19_24480"/>
<proteinExistence type="inferred from homology"/>
<keyword evidence="4" id="KW-1015">Disulfide bond</keyword>
<name>A0AAC9AYB0_SPHMC</name>
<keyword evidence="8" id="KW-1185">Reference proteome</keyword>
<dbReference type="Gene3D" id="3.40.30.10">
    <property type="entry name" value="Glutaredoxin"/>
    <property type="match status" value="1"/>
</dbReference>
<dbReference type="RefSeq" id="WP_054589746.1">
    <property type="nucleotide sequence ID" value="NZ_CP009429.1"/>
</dbReference>
<dbReference type="GO" id="GO:0046872">
    <property type="term" value="F:metal ion binding"/>
    <property type="evidence" value="ECO:0007669"/>
    <property type="project" value="UniProtKB-KW"/>
</dbReference>
<sequence length="215" mass="23003">MMNIAIMGQKLVRSSLLLFFTAALAGCGGPAASPPAAKPPLEGARIGGPFTLTDQNGKTVKDSDFAGKYRLVYFGYSFCPDICPVDLQKLMRGLSQFEKADAARGAKVAPLFITVDPARDTPEALKPFVARYHPRLLGLTGTPEQIAAVAKAYVVTYHKVEGSAPDRYLMAHSQLAFLMDPDGKPLALVPLDDPSTDPDEGAPDKVAAELAKWVK</sequence>
<feature type="signal peptide" evidence="5">
    <location>
        <begin position="1"/>
        <end position="25"/>
    </location>
</feature>
<feature type="binding site" evidence="3">
    <location>
        <position position="83"/>
    </location>
    <ligand>
        <name>Cu cation</name>
        <dbReference type="ChEBI" id="CHEBI:23378"/>
    </ligand>
</feature>
<dbReference type="Pfam" id="PF02630">
    <property type="entry name" value="SCO1-SenC"/>
    <property type="match status" value="1"/>
</dbReference>
<feature type="binding site" evidence="3">
    <location>
        <position position="79"/>
    </location>
    <ligand>
        <name>Cu cation</name>
        <dbReference type="ChEBI" id="CHEBI:23378"/>
    </ligand>
</feature>
<reference evidence="8" key="1">
    <citation type="submission" date="2015-11" db="EMBL/GenBank/DDBJ databases">
        <title>Complete genome sequence of a polyethylene-glycol degrader Sphingopyxis macrogoltabida 203N (NBRC 111659).</title>
        <authorList>
            <person name="Yoshiyuki O."/>
            <person name="Shouta N."/>
            <person name="Nagata Y."/>
            <person name="Numata M."/>
            <person name="Tsuchikane K."/>
            <person name="Hosoyama A."/>
            <person name="Yamazoe A."/>
            <person name="Tsuda M."/>
            <person name="Fujita N."/>
            <person name="Kawai F."/>
        </authorList>
    </citation>
    <scope>NUCLEOTIDE SEQUENCE [LARGE SCALE GENOMIC DNA]</scope>
    <source>
        <strain evidence="8">203N</strain>
    </source>
</reference>
<dbReference type="CDD" id="cd02968">
    <property type="entry name" value="SCO"/>
    <property type="match status" value="1"/>
</dbReference>
<dbReference type="InterPro" id="IPR003782">
    <property type="entry name" value="SCO1/SenC"/>
</dbReference>
<keyword evidence="2 3" id="KW-0186">Copper</keyword>
<evidence type="ECO:0000256" key="5">
    <source>
        <dbReference type="SAM" id="SignalP"/>
    </source>
</evidence>